<dbReference type="AlphaFoldDB" id="A0A239GIA7"/>
<gene>
    <name evidence="1" type="ORF">SAMN06264365_1211</name>
</gene>
<sequence length="242" mass="27375">MPPRRPARRRLTSDLAGPSAWISRLDTRLVSRQAGSAGHHARITSPWTLAGLVQLGPRLYHQPPDGHGPQLSRFSWLSCLYCQHLDSHGVQPSGSGWLPWWYRRRLMPPPWPGERLAWAVARWTRKPAHAPRRRMPPEARSTSVPGPSPGLYVHLPGPPFRRKPTSRPGWPWRSCQQSRYERGVQPGGLGRIGLGWVGLWCWWTGWGWASSWVGWGWASSWGVGWGWASSWVGWGWASSRVG</sequence>
<accession>A0A239GIA7</accession>
<organism evidence="1 2">
    <name type="scientific">Actinoplanes regularis</name>
    <dbReference type="NCBI Taxonomy" id="52697"/>
    <lineage>
        <taxon>Bacteria</taxon>
        <taxon>Bacillati</taxon>
        <taxon>Actinomycetota</taxon>
        <taxon>Actinomycetes</taxon>
        <taxon>Micromonosporales</taxon>
        <taxon>Micromonosporaceae</taxon>
        <taxon>Actinoplanes</taxon>
    </lineage>
</organism>
<evidence type="ECO:0000313" key="2">
    <source>
        <dbReference type="Proteomes" id="UP000198415"/>
    </source>
</evidence>
<reference evidence="1 2" key="1">
    <citation type="submission" date="2017-06" db="EMBL/GenBank/DDBJ databases">
        <authorList>
            <person name="Kim H.J."/>
            <person name="Triplett B.A."/>
        </authorList>
    </citation>
    <scope>NUCLEOTIDE SEQUENCE [LARGE SCALE GENOMIC DNA]</scope>
    <source>
        <strain evidence="1 2">DSM 43151</strain>
    </source>
</reference>
<proteinExistence type="predicted"/>
<keyword evidence="2" id="KW-1185">Reference proteome</keyword>
<dbReference type="Proteomes" id="UP000198415">
    <property type="component" value="Unassembled WGS sequence"/>
</dbReference>
<name>A0A239GIA7_9ACTN</name>
<protein>
    <submittedName>
        <fullName evidence="1">Uncharacterized protein</fullName>
    </submittedName>
</protein>
<dbReference type="EMBL" id="FZNR01000021">
    <property type="protein sequence ID" value="SNS67794.1"/>
    <property type="molecule type" value="Genomic_DNA"/>
</dbReference>
<evidence type="ECO:0000313" key="1">
    <source>
        <dbReference type="EMBL" id="SNS67794.1"/>
    </source>
</evidence>